<evidence type="ECO:0000313" key="2">
    <source>
        <dbReference type="EMBL" id="ACT33684.1"/>
    </source>
</evidence>
<dbReference type="Proteomes" id="UP000006160">
    <property type="component" value="Plasmid pCLG1"/>
</dbReference>
<dbReference type="InterPro" id="IPR027417">
    <property type="entry name" value="P-loop_NTPase"/>
</dbReference>
<sequence length="253" mass="29156">MTTVISMINVKGGVGKTTSCINVAGEISSQGHKVLLIDNDSQGNLTQILNTKSKYNIYDLYSNDNIQYEDCISKYNNNIDIINNTIESCILEKELHRQKYPEGILNTKWEKFKDSTKYDFVLIDNSPFLGVMVQNSLVMSDYYIEVIDSSTSALQGLNMVQKVIDELDEYALVCNLKLLGILRNNFQKRTIFSKQFKEVTEETLQDKLFNTIVYNSIKYKEAVAMHKTIQEYSKKHANVYKDLYYELVKRINS</sequence>
<protein>
    <submittedName>
        <fullName evidence="2">SpoOJ regulator, soj/para family</fullName>
    </submittedName>
</protein>
<keyword evidence="2" id="KW-0614">Plasmid</keyword>
<evidence type="ECO:0000259" key="1">
    <source>
        <dbReference type="Pfam" id="PF13614"/>
    </source>
</evidence>
<accession>A0A9N7FYV2</accession>
<dbReference type="Pfam" id="PF13614">
    <property type="entry name" value="AAA_31"/>
    <property type="match status" value="1"/>
</dbReference>
<dbReference type="SUPFAM" id="SSF52540">
    <property type="entry name" value="P-loop containing nucleoside triphosphate hydrolases"/>
    <property type="match status" value="1"/>
</dbReference>
<dbReference type="CDD" id="cd02042">
    <property type="entry name" value="ParAB_family"/>
    <property type="match status" value="1"/>
</dbReference>
<reference evidence="2 3" key="1">
    <citation type="submission" date="2009-06" db="EMBL/GenBank/DDBJ databases">
        <authorList>
            <person name="Shrivastava S."/>
            <person name="Brinkac L.B."/>
            <person name="Brown J.L."/>
            <person name="Bruce D.B."/>
            <person name="Detter C."/>
            <person name="Green L.D."/>
            <person name="Munk C.A."/>
            <person name="Rogers Y.C."/>
            <person name="Tapia R."/>
            <person name="Saunders E.S."/>
            <person name="Sims D.R."/>
            <person name="Smith L.A."/>
            <person name="Smith T.J."/>
            <person name="Sutton G."/>
            <person name="Brettin T."/>
        </authorList>
    </citation>
    <scope>NUCLEOTIDE SEQUENCE [LARGE SCALE GENOMIC DNA]</scope>
    <source>
        <strain evidence="3">D str. 1873</strain>
        <plasmid evidence="2 3">pCLG1</plasmid>
    </source>
</reference>
<dbReference type="AlphaFoldDB" id="A0A9N7FYV2"/>
<dbReference type="InterPro" id="IPR050678">
    <property type="entry name" value="DNA_Partitioning_ATPase"/>
</dbReference>
<organism evidence="2 3">
    <name type="scientific">Clostridium botulinum D str. 1873</name>
    <dbReference type="NCBI Taxonomy" id="592027"/>
    <lineage>
        <taxon>Bacteria</taxon>
        <taxon>Bacillati</taxon>
        <taxon>Bacillota</taxon>
        <taxon>Clostridia</taxon>
        <taxon>Eubacteriales</taxon>
        <taxon>Clostridiaceae</taxon>
        <taxon>Clostridium</taxon>
    </lineage>
</organism>
<dbReference type="InterPro" id="IPR025669">
    <property type="entry name" value="AAA_dom"/>
</dbReference>
<dbReference type="PANTHER" id="PTHR13696">
    <property type="entry name" value="P-LOOP CONTAINING NUCLEOSIDE TRIPHOSPHATE HYDROLASE"/>
    <property type="match status" value="1"/>
</dbReference>
<dbReference type="Gene3D" id="3.40.50.300">
    <property type="entry name" value="P-loop containing nucleotide triphosphate hydrolases"/>
    <property type="match status" value="1"/>
</dbReference>
<dbReference type="EMBL" id="CP001659">
    <property type="protein sequence ID" value="ACT33684.1"/>
    <property type="molecule type" value="Genomic_DNA"/>
</dbReference>
<gene>
    <name evidence="2" type="ORF">CLG_0108</name>
</gene>
<feature type="domain" description="AAA" evidence="1">
    <location>
        <begin position="3"/>
        <end position="170"/>
    </location>
</feature>
<name>A0A9N7FYV2_CLOBO</name>
<dbReference type="PANTHER" id="PTHR13696:SF52">
    <property type="entry name" value="PARA FAMILY PROTEIN CT_582"/>
    <property type="match status" value="1"/>
</dbReference>
<evidence type="ECO:0000313" key="3">
    <source>
        <dbReference type="Proteomes" id="UP000006160"/>
    </source>
</evidence>
<proteinExistence type="predicted"/>
<geneLocation type="plasmid" evidence="2 3">
    <name>pCLG1</name>
</geneLocation>